<protein>
    <submittedName>
        <fullName evidence="2">NADPH:quinone oxidoreductase family protein</fullName>
        <ecNumber evidence="2">1.-.-.-</ecNumber>
    </submittedName>
</protein>
<dbReference type="Gene3D" id="3.40.50.720">
    <property type="entry name" value="NAD(P)-binding Rossmann-like Domain"/>
    <property type="match status" value="1"/>
</dbReference>
<evidence type="ECO:0000313" key="3">
    <source>
        <dbReference type="Proteomes" id="UP001596456"/>
    </source>
</evidence>
<dbReference type="Pfam" id="PF08240">
    <property type="entry name" value="ADH_N"/>
    <property type="match status" value="1"/>
</dbReference>
<dbReference type="Gene3D" id="3.90.180.10">
    <property type="entry name" value="Medium-chain alcohol dehydrogenases, catalytic domain"/>
    <property type="match status" value="1"/>
</dbReference>
<sequence length="324" mass="34124">MKAVVCRAFGPPESLSLEEMPAPALGAGQVRIAIKAAAINFADTLMIQGKYQEKPPFPFVAGFECAGLVTEVGEGVRHLRPGMRVIALSQQGAFCTETVADAAGVIPLPEEMSFAEGAAFPVAYGTSHIGLVDRGQLKAGETLLVLGAAGGVGLTAVEIGKALGARVIAAASSPEKLAIARAHGADETIDYAAEDLRTRVKELAPKGVDVVYDPVGGDAFDAALRCMAWDGRIVVVGFASGRIPTVPANLLLVKQIAVTGLYWGAHMRNNPQRLASSLMELLGLYREGKLKPHVSHALPLEDHARAFRLLMERQATGKVVLTND</sequence>
<dbReference type="SUPFAM" id="SSF50129">
    <property type="entry name" value="GroES-like"/>
    <property type="match status" value="1"/>
</dbReference>
<name>A0ABW2KRK9_9PROT</name>
<gene>
    <name evidence="2" type="ORF">ACFQPS_05510</name>
</gene>
<dbReference type="RefSeq" id="WP_377357125.1">
    <property type="nucleotide sequence ID" value="NZ_JBHTCM010000006.1"/>
</dbReference>
<evidence type="ECO:0000259" key="1">
    <source>
        <dbReference type="SMART" id="SM00829"/>
    </source>
</evidence>
<dbReference type="PANTHER" id="PTHR43677">
    <property type="entry name" value="SHORT-CHAIN DEHYDROGENASE/REDUCTASE"/>
    <property type="match status" value="1"/>
</dbReference>
<dbReference type="Pfam" id="PF00107">
    <property type="entry name" value="ADH_zinc_N"/>
    <property type="match status" value="1"/>
</dbReference>
<dbReference type="GO" id="GO:0016491">
    <property type="term" value="F:oxidoreductase activity"/>
    <property type="evidence" value="ECO:0007669"/>
    <property type="project" value="UniProtKB-KW"/>
</dbReference>
<keyword evidence="3" id="KW-1185">Reference proteome</keyword>
<dbReference type="InterPro" id="IPR036291">
    <property type="entry name" value="NAD(P)-bd_dom_sf"/>
</dbReference>
<dbReference type="Proteomes" id="UP001596456">
    <property type="component" value="Unassembled WGS sequence"/>
</dbReference>
<proteinExistence type="predicted"/>
<reference evidence="3" key="1">
    <citation type="journal article" date="2019" name="Int. J. Syst. Evol. Microbiol.">
        <title>The Global Catalogue of Microorganisms (GCM) 10K type strain sequencing project: providing services to taxonomists for standard genome sequencing and annotation.</title>
        <authorList>
            <consortium name="The Broad Institute Genomics Platform"/>
            <consortium name="The Broad Institute Genome Sequencing Center for Infectious Disease"/>
            <person name="Wu L."/>
            <person name="Ma J."/>
        </authorList>
    </citation>
    <scope>NUCLEOTIDE SEQUENCE [LARGE SCALE GENOMIC DNA]</scope>
    <source>
        <strain evidence="3">CGMCC 1.16275</strain>
    </source>
</reference>
<feature type="domain" description="Enoyl reductase (ER)" evidence="1">
    <location>
        <begin position="10"/>
        <end position="321"/>
    </location>
</feature>
<dbReference type="InterPro" id="IPR011032">
    <property type="entry name" value="GroES-like_sf"/>
</dbReference>
<dbReference type="InterPro" id="IPR013154">
    <property type="entry name" value="ADH-like_N"/>
</dbReference>
<dbReference type="SUPFAM" id="SSF51735">
    <property type="entry name" value="NAD(P)-binding Rossmann-fold domains"/>
    <property type="match status" value="1"/>
</dbReference>
<evidence type="ECO:0000313" key="2">
    <source>
        <dbReference type="EMBL" id="MFC7332613.1"/>
    </source>
</evidence>
<dbReference type="EMBL" id="JBHTCM010000006">
    <property type="protein sequence ID" value="MFC7332613.1"/>
    <property type="molecule type" value="Genomic_DNA"/>
</dbReference>
<dbReference type="PANTHER" id="PTHR43677:SF4">
    <property type="entry name" value="QUINONE OXIDOREDUCTASE-LIKE PROTEIN 2"/>
    <property type="match status" value="1"/>
</dbReference>
<organism evidence="2 3">
    <name type="scientific">Rhodocista pekingensis</name>
    <dbReference type="NCBI Taxonomy" id="201185"/>
    <lineage>
        <taxon>Bacteria</taxon>
        <taxon>Pseudomonadati</taxon>
        <taxon>Pseudomonadota</taxon>
        <taxon>Alphaproteobacteria</taxon>
        <taxon>Rhodospirillales</taxon>
        <taxon>Azospirillaceae</taxon>
        <taxon>Rhodocista</taxon>
    </lineage>
</organism>
<accession>A0ABW2KRK9</accession>
<dbReference type="InterPro" id="IPR013149">
    <property type="entry name" value="ADH-like_C"/>
</dbReference>
<dbReference type="InterPro" id="IPR051397">
    <property type="entry name" value="Zn-ADH-like_protein"/>
</dbReference>
<dbReference type="CDD" id="cd08241">
    <property type="entry name" value="QOR1"/>
    <property type="match status" value="1"/>
</dbReference>
<dbReference type="EC" id="1.-.-.-" evidence="2"/>
<comment type="caution">
    <text evidence="2">The sequence shown here is derived from an EMBL/GenBank/DDBJ whole genome shotgun (WGS) entry which is preliminary data.</text>
</comment>
<dbReference type="SMART" id="SM00829">
    <property type="entry name" value="PKS_ER"/>
    <property type="match status" value="1"/>
</dbReference>
<dbReference type="InterPro" id="IPR020843">
    <property type="entry name" value="ER"/>
</dbReference>
<keyword evidence="2" id="KW-0560">Oxidoreductase</keyword>